<dbReference type="PANTHER" id="PTHR43736:SF1">
    <property type="entry name" value="DIHYDRONEOPTERIN TRIPHOSPHATE DIPHOSPHATASE"/>
    <property type="match status" value="1"/>
</dbReference>
<keyword evidence="3" id="KW-1185">Reference proteome</keyword>
<dbReference type="Pfam" id="PF00293">
    <property type="entry name" value="NUDIX"/>
    <property type="match status" value="1"/>
</dbReference>
<dbReference type="Proteomes" id="UP001144471">
    <property type="component" value="Unassembled WGS sequence"/>
</dbReference>
<organism evidence="2 3">
    <name type="scientific">Propionigenium maris DSM 9537</name>
    <dbReference type="NCBI Taxonomy" id="1123000"/>
    <lineage>
        <taxon>Bacteria</taxon>
        <taxon>Fusobacteriati</taxon>
        <taxon>Fusobacteriota</taxon>
        <taxon>Fusobacteriia</taxon>
        <taxon>Fusobacteriales</taxon>
        <taxon>Fusobacteriaceae</taxon>
        <taxon>Propionigenium</taxon>
    </lineage>
</organism>
<dbReference type="InterPro" id="IPR015797">
    <property type="entry name" value="NUDIX_hydrolase-like_dom_sf"/>
</dbReference>
<dbReference type="RefSeq" id="WP_281835591.1">
    <property type="nucleotide sequence ID" value="NZ_BSDY01000008.1"/>
</dbReference>
<dbReference type="AlphaFoldDB" id="A0A9W6GL87"/>
<dbReference type="EMBL" id="BSDY01000008">
    <property type="protein sequence ID" value="GLI56428.1"/>
    <property type="molecule type" value="Genomic_DNA"/>
</dbReference>
<reference evidence="2" key="1">
    <citation type="submission" date="2022-12" db="EMBL/GenBank/DDBJ databases">
        <title>Reference genome sequencing for broad-spectrum identification of bacterial and archaeal isolates by mass spectrometry.</title>
        <authorList>
            <person name="Sekiguchi Y."/>
            <person name="Tourlousse D.M."/>
        </authorList>
    </citation>
    <scope>NUCLEOTIDE SEQUENCE</scope>
    <source>
        <strain evidence="2">10succ1</strain>
    </source>
</reference>
<dbReference type="SUPFAM" id="SSF55811">
    <property type="entry name" value="Nudix"/>
    <property type="match status" value="1"/>
</dbReference>
<evidence type="ECO:0000313" key="2">
    <source>
        <dbReference type="EMBL" id="GLI56428.1"/>
    </source>
</evidence>
<gene>
    <name evidence="2" type="ORF">PM10SUCC1_19420</name>
</gene>
<dbReference type="PANTHER" id="PTHR43736">
    <property type="entry name" value="ADP-RIBOSE PYROPHOSPHATASE"/>
    <property type="match status" value="1"/>
</dbReference>
<accession>A0A9W6GL87</accession>
<dbReference type="GO" id="GO:0016787">
    <property type="term" value="F:hydrolase activity"/>
    <property type="evidence" value="ECO:0007669"/>
    <property type="project" value="UniProtKB-KW"/>
</dbReference>
<sequence length="187" mass="21339">MYREQIKNFKATTIQEKADKKAILEYIDLMGDDILNRSSRLAHLTSSGFIMNRSLTKTLMIHHNIYDAWGWTGGHADGDRDLLDVAIKEALEETGISKIEPLTQEMITLDIIPVPAHIKRGEYVNVHLHLNTTYVLIAEEDEILTIKEDENSGVKWIPIEEMEAEVNEPEMIPIYRKIVEKAKALGN</sequence>
<dbReference type="PROSITE" id="PS51462">
    <property type="entry name" value="NUDIX"/>
    <property type="match status" value="1"/>
</dbReference>
<feature type="domain" description="Nudix hydrolase" evidence="1">
    <location>
        <begin position="41"/>
        <end position="179"/>
    </location>
</feature>
<proteinExistence type="predicted"/>
<dbReference type="InterPro" id="IPR000086">
    <property type="entry name" value="NUDIX_hydrolase_dom"/>
</dbReference>
<dbReference type="CDD" id="cd03674">
    <property type="entry name" value="NUDIX_Hydrolase"/>
    <property type="match status" value="1"/>
</dbReference>
<keyword evidence="2" id="KW-0378">Hydrolase</keyword>
<name>A0A9W6GL87_9FUSO</name>
<comment type="caution">
    <text evidence="2">The sequence shown here is derived from an EMBL/GenBank/DDBJ whole genome shotgun (WGS) entry which is preliminary data.</text>
</comment>
<dbReference type="Gene3D" id="3.90.79.10">
    <property type="entry name" value="Nucleoside Triphosphate Pyrophosphohydrolase"/>
    <property type="match status" value="1"/>
</dbReference>
<evidence type="ECO:0000313" key="3">
    <source>
        <dbReference type="Proteomes" id="UP001144471"/>
    </source>
</evidence>
<evidence type="ECO:0000259" key="1">
    <source>
        <dbReference type="PROSITE" id="PS51462"/>
    </source>
</evidence>
<protein>
    <submittedName>
        <fullName evidence="2">NUDIX hydrolase</fullName>
    </submittedName>
</protein>